<comment type="caution">
    <text evidence="2">The sequence shown here is derived from an EMBL/GenBank/DDBJ whole genome shotgun (WGS) entry which is preliminary data.</text>
</comment>
<name>A0ABU6CTK7_9GAMM</name>
<keyword evidence="3" id="KW-1185">Reference proteome</keyword>
<dbReference type="EMBL" id="JAYMYJ010000022">
    <property type="protein sequence ID" value="MEB4589862.1"/>
    <property type="molecule type" value="Genomic_DNA"/>
</dbReference>
<organism evidence="2 3">
    <name type="scientific">Candidatus Thiothrix phosphatis</name>
    <dbReference type="NCBI Taxonomy" id="3112415"/>
    <lineage>
        <taxon>Bacteria</taxon>
        <taxon>Pseudomonadati</taxon>
        <taxon>Pseudomonadota</taxon>
        <taxon>Gammaproteobacteria</taxon>
        <taxon>Thiotrichales</taxon>
        <taxon>Thiotrichaceae</taxon>
        <taxon>Thiothrix</taxon>
    </lineage>
</organism>
<reference evidence="3" key="1">
    <citation type="submission" date="2023-07" db="EMBL/GenBank/DDBJ databases">
        <title>The carbon used by Thiothrix.</title>
        <authorList>
            <person name="Chen L."/>
        </authorList>
    </citation>
    <scope>NUCLEOTIDE SEQUENCE [LARGE SCALE GENOMIC DNA]</scope>
</reference>
<evidence type="ECO:0000259" key="1">
    <source>
        <dbReference type="SMART" id="SM00460"/>
    </source>
</evidence>
<dbReference type="PANTHER" id="PTHR33490">
    <property type="entry name" value="BLR5614 PROTEIN-RELATED"/>
    <property type="match status" value="1"/>
</dbReference>
<evidence type="ECO:0000313" key="3">
    <source>
        <dbReference type="Proteomes" id="UP001308005"/>
    </source>
</evidence>
<dbReference type="RefSeq" id="WP_324693068.1">
    <property type="nucleotide sequence ID" value="NZ_JAYMYJ010000022.1"/>
</dbReference>
<gene>
    <name evidence="2" type="ORF">VSS37_02620</name>
</gene>
<dbReference type="InterPro" id="IPR002931">
    <property type="entry name" value="Transglutaminase-like"/>
</dbReference>
<protein>
    <submittedName>
        <fullName evidence="2">Transglutaminase family protein</fullName>
    </submittedName>
</protein>
<sequence>MQRYKILHRTYYNFSANVQLEAHALRLRPREGHELRIESSALKITPPATLRWYRDVEDNSVAIATFASPTRQLLIESEVVIQQYNEAPLDFLVADYATYYPFAYLPEDQVVLLPYMRNGHPVNGALSSWVAGVWRPGEQIQTYSLLQRLMTRIQQTLSYQVREEPGVQTATATLARGTGSCRDYAYLFMEAARCLGFAARFVSGYLHTPPSNADFGSTHAWAEVFLPGAGWKGFDPTNGVNGTVVGTDHTAVAVARMPESVPPIAGAFLGPPGANLDVGVWVTALP</sequence>
<dbReference type="InterPro" id="IPR013589">
    <property type="entry name" value="Bac_transglu_N"/>
</dbReference>
<evidence type="ECO:0000313" key="2">
    <source>
        <dbReference type="EMBL" id="MEB4589862.1"/>
    </source>
</evidence>
<dbReference type="Gene3D" id="3.10.620.30">
    <property type="match status" value="1"/>
</dbReference>
<dbReference type="Pfam" id="PF08379">
    <property type="entry name" value="Bact_transglu_N"/>
    <property type="match status" value="1"/>
</dbReference>
<accession>A0ABU6CTK7</accession>
<feature type="domain" description="Transglutaminase-like" evidence="1">
    <location>
        <begin position="173"/>
        <end position="238"/>
    </location>
</feature>
<dbReference type="InterPro" id="IPR038765">
    <property type="entry name" value="Papain-like_cys_pep_sf"/>
</dbReference>
<dbReference type="Proteomes" id="UP001308005">
    <property type="component" value="Unassembled WGS sequence"/>
</dbReference>
<dbReference type="SUPFAM" id="SSF54001">
    <property type="entry name" value="Cysteine proteinases"/>
    <property type="match status" value="1"/>
</dbReference>
<dbReference type="Pfam" id="PF01841">
    <property type="entry name" value="Transglut_core"/>
    <property type="match status" value="1"/>
</dbReference>
<proteinExistence type="predicted"/>
<dbReference type="SMART" id="SM00460">
    <property type="entry name" value="TGc"/>
    <property type="match status" value="1"/>
</dbReference>
<dbReference type="PANTHER" id="PTHR33490:SF1">
    <property type="entry name" value="SLL1233 PROTEIN"/>
    <property type="match status" value="1"/>
</dbReference>